<dbReference type="GO" id="GO:0006281">
    <property type="term" value="P:DNA repair"/>
    <property type="evidence" value="ECO:0007669"/>
    <property type="project" value="InterPro"/>
</dbReference>
<evidence type="ECO:0000256" key="5">
    <source>
        <dbReference type="ARBA" id="ARBA00022932"/>
    </source>
</evidence>
<dbReference type="Gene3D" id="3.40.1170.60">
    <property type="match status" value="1"/>
</dbReference>
<evidence type="ECO:0000313" key="7">
    <source>
        <dbReference type="Proteomes" id="UP000062260"/>
    </source>
</evidence>
<dbReference type="InterPro" id="IPR050116">
    <property type="entry name" value="DNA_polymerase-Y"/>
</dbReference>
<reference evidence="7" key="2">
    <citation type="submission" date="2016-01" db="EMBL/GenBank/DDBJ databases">
        <title>Six Aerococcus type strain genome sequencing and assembly using PacBio and Illumina Hiseq.</title>
        <authorList>
            <person name="Carkaci D."/>
            <person name="Dargis R."/>
            <person name="Nielsen X.C."/>
            <person name="Skovgaard O."/>
            <person name="Fuursted K."/>
            <person name="Christensen J.J."/>
        </authorList>
    </citation>
    <scope>NUCLEOTIDE SEQUENCE [LARGE SCALE GENOMIC DNA]</scope>
    <source>
        <strain evidence="7">CCUG42038B</strain>
    </source>
</reference>
<sequence>MAFADNPIFDYNREPSRDILCIDCKSFYASTESVARGWDPMAADLVVMSYPQGGDQGRGSGLIMAASPQAKANYQISNISRARDLPYPYPASLMTVPPRMRFYMAENQAVNRIYKGFVDEDNHHVYSVDESFLDVTNTRHLFGAKTADEMAAKIQAKIKDELGLRVTVGIGDNPLLAKLALDNAAKHQQSMRAEWRYEDVPDTLWQIKDMTDFWGIGRRTAKSLQGMGINNIYDLAHNSYYMLRDKLGIVGGQLYAHAWGIDRSFIGQPYQVKTPSLGNSQILPRDYNDYDELAVVVGEMADQVASRLRRAGLKAGALSLYLGFSLAYQGQGRGLKQRRRILASNQSRHLKKEVLNMLADIYQAVSIRQVGVTASHLSPDTGYQVNLFEDLERQAKNQDLDLIVDKVRYKYGFTALVRASSLSAGGRAIARSSLVGGHAGGMAGIEGSQYG</sequence>
<dbReference type="Pfam" id="PF00817">
    <property type="entry name" value="IMS"/>
    <property type="match status" value="1"/>
</dbReference>
<dbReference type="InterPro" id="IPR036775">
    <property type="entry name" value="DNA_pol_Y-fam_lit_finger_sf"/>
</dbReference>
<keyword evidence="7" id="KW-1185">Reference proteome</keyword>
<evidence type="ECO:0000313" key="6">
    <source>
        <dbReference type="EMBL" id="AMB98943.1"/>
    </source>
</evidence>
<keyword evidence="5" id="KW-0239">DNA-directed DNA polymerase</keyword>
<keyword evidence="4" id="KW-0235">DNA replication</keyword>
<dbReference type="Proteomes" id="UP000062260">
    <property type="component" value="Chromosome"/>
</dbReference>
<dbReference type="Gene3D" id="1.10.150.20">
    <property type="entry name" value="5' to 3' exonuclease, C-terminal subdomain"/>
    <property type="match status" value="1"/>
</dbReference>
<dbReference type="Pfam" id="PF11798">
    <property type="entry name" value="IMS_HHH"/>
    <property type="match status" value="1"/>
</dbReference>
<keyword evidence="2" id="KW-0515">Mutator protein</keyword>
<gene>
    <name evidence="6" type="ORF">AWM75_02550</name>
</gene>
<dbReference type="Gene3D" id="3.30.70.270">
    <property type="match status" value="1"/>
</dbReference>
<dbReference type="GO" id="GO:0003684">
    <property type="term" value="F:damaged DNA binding"/>
    <property type="evidence" value="ECO:0007669"/>
    <property type="project" value="InterPro"/>
</dbReference>
<evidence type="ECO:0000256" key="4">
    <source>
        <dbReference type="ARBA" id="ARBA00022705"/>
    </source>
</evidence>
<dbReference type="PANTHER" id="PTHR11076">
    <property type="entry name" value="DNA REPAIR POLYMERASE UMUC / TRANSFERASE FAMILY MEMBER"/>
    <property type="match status" value="1"/>
</dbReference>
<dbReference type="PROSITE" id="PS50173">
    <property type="entry name" value="UMUC"/>
    <property type="match status" value="1"/>
</dbReference>
<accession>A0A0X8FKD8</accession>
<organism evidence="6 7">
    <name type="scientific">Aerococcus urinaehominis</name>
    <dbReference type="NCBI Taxonomy" id="128944"/>
    <lineage>
        <taxon>Bacteria</taxon>
        <taxon>Bacillati</taxon>
        <taxon>Bacillota</taxon>
        <taxon>Bacilli</taxon>
        <taxon>Lactobacillales</taxon>
        <taxon>Aerococcaceae</taxon>
        <taxon>Aerococcus</taxon>
    </lineage>
</organism>
<dbReference type="RefSeq" id="WP_067977857.1">
    <property type="nucleotide sequence ID" value="NZ_CP014163.1"/>
</dbReference>
<dbReference type="GO" id="GO:0006260">
    <property type="term" value="P:DNA replication"/>
    <property type="evidence" value="ECO:0007669"/>
    <property type="project" value="UniProtKB-KW"/>
</dbReference>
<evidence type="ECO:0000256" key="2">
    <source>
        <dbReference type="ARBA" id="ARBA00022457"/>
    </source>
</evidence>
<dbReference type="InterPro" id="IPR043502">
    <property type="entry name" value="DNA/RNA_pol_sf"/>
</dbReference>
<evidence type="ECO:0000256" key="1">
    <source>
        <dbReference type="ARBA" id="ARBA00010945"/>
    </source>
</evidence>
<dbReference type="GO" id="GO:0009432">
    <property type="term" value="P:SOS response"/>
    <property type="evidence" value="ECO:0007669"/>
    <property type="project" value="TreeGrafter"/>
</dbReference>
<dbReference type="InterPro" id="IPR043128">
    <property type="entry name" value="Rev_trsase/Diguanyl_cyclase"/>
</dbReference>
<dbReference type="KEGG" id="auh:AWM75_02550"/>
<dbReference type="SUPFAM" id="SSF100879">
    <property type="entry name" value="Lesion bypass DNA polymerase (Y-family), little finger domain"/>
    <property type="match status" value="1"/>
</dbReference>
<dbReference type="OrthoDB" id="9808813at2"/>
<dbReference type="Gene3D" id="3.30.1490.100">
    <property type="entry name" value="DNA polymerase, Y-family, little finger domain"/>
    <property type="match status" value="1"/>
</dbReference>
<protein>
    <submittedName>
        <fullName evidence="6">Excinuclease ABC subunit A</fullName>
    </submittedName>
</protein>
<evidence type="ECO:0000256" key="3">
    <source>
        <dbReference type="ARBA" id="ARBA00022695"/>
    </source>
</evidence>
<dbReference type="InterPro" id="IPR024728">
    <property type="entry name" value="PolY_HhH_motif"/>
</dbReference>
<dbReference type="GO" id="GO:0042276">
    <property type="term" value="P:error-prone translesion synthesis"/>
    <property type="evidence" value="ECO:0007669"/>
    <property type="project" value="TreeGrafter"/>
</dbReference>
<comment type="similarity">
    <text evidence="1">Belongs to the DNA polymerase type-Y family.</text>
</comment>
<dbReference type="Pfam" id="PF11799">
    <property type="entry name" value="IMS_C"/>
    <property type="match status" value="1"/>
</dbReference>
<dbReference type="STRING" id="128944.AWM75_02550"/>
<keyword evidence="5" id="KW-0808">Transferase</keyword>
<proteinExistence type="inferred from homology"/>
<dbReference type="CDD" id="cd01700">
    <property type="entry name" value="PolY_Pol_V_umuC"/>
    <property type="match status" value="1"/>
</dbReference>
<dbReference type="EMBL" id="CP014163">
    <property type="protein sequence ID" value="AMB98943.1"/>
    <property type="molecule type" value="Genomic_DNA"/>
</dbReference>
<dbReference type="SUPFAM" id="SSF56672">
    <property type="entry name" value="DNA/RNA polymerases"/>
    <property type="match status" value="1"/>
</dbReference>
<dbReference type="GO" id="GO:0003887">
    <property type="term" value="F:DNA-directed DNA polymerase activity"/>
    <property type="evidence" value="ECO:0007669"/>
    <property type="project" value="UniProtKB-KW"/>
</dbReference>
<dbReference type="PANTHER" id="PTHR11076:SF35">
    <property type="entry name" value="DNA REPAIR PROTEIN HOMOLOG YOBH"/>
    <property type="match status" value="1"/>
</dbReference>
<reference evidence="6 7" key="1">
    <citation type="journal article" date="2016" name="Genome Announc.">
        <title>Complete Genome Sequences of Aerococcus christensenii CCUG 28831T, Aerococcus sanguinicola CCUG 43001T, Aerococcus urinae CCUG 36881T, Aerococcus urinaeequi CCUG 28094T, Aerococcus urinaehominis CCUG 42038 BT, and Aerococcus viridans CCUG 4311T.</title>
        <authorList>
            <person name="Carkaci D."/>
            <person name="Dargis R."/>
            <person name="Nielsen X.C."/>
            <person name="Skovgaard O."/>
            <person name="Fuursted K."/>
            <person name="Christensen J.J."/>
        </authorList>
    </citation>
    <scope>NUCLEOTIDE SEQUENCE [LARGE SCALE GENOMIC DNA]</scope>
    <source>
        <strain evidence="6 7">CCUG42038B</strain>
    </source>
</reference>
<keyword evidence="3" id="KW-0548">Nucleotidyltransferase</keyword>
<dbReference type="InterPro" id="IPR017961">
    <property type="entry name" value="DNA_pol_Y-fam_little_finger"/>
</dbReference>
<name>A0A0X8FKD8_9LACT</name>
<dbReference type="AlphaFoldDB" id="A0A0X8FKD8"/>
<dbReference type="GO" id="GO:0005829">
    <property type="term" value="C:cytosol"/>
    <property type="evidence" value="ECO:0007669"/>
    <property type="project" value="TreeGrafter"/>
</dbReference>
<dbReference type="InterPro" id="IPR001126">
    <property type="entry name" value="UmuC"/>
</dbReference>